<dbReference type="EMBL" id="CAFBPM010000004">
    <property type="protein sequence ID" value="CAB5015800.1"/>
    <property type="molecule type" value="Genomic_DNA"/>
</dbReference>
<reference evidence="2" key="1">
    <citation type="submission" date="2020-05" db="EMBL/GenBank/DDBJ databases">
        <authorList>
            <person name="Chiriac C."/>
            <person name="Salcher M."/>
            <person name="Ghai R."/>
            <person name="Kavagutti S V."/>
        </authorList>
    </citation>
    <scope>NUCLEOTIDE SEQUENCE</scope>
</reference>
<evidence type="ECO:0000313" key="2">
    <source>
        <dbReference type="EMBL" id="CAB5015800.1"/>
    </source>
</evidence>
<evidence type="ECO:0000313" key="1">
    <source>
        <dbReference type="EMBL" id="CAB4878642.1"/>
    </source>
</evidence>
<name>A0A6J7QDG3_9ZZZZ</name>
<dbReference type="InterPro" id="IPR003673">
    <property type="entry name" value="CoA-Trfase_fam_III"/>
</dbReference>
<dbReference type="PANTHER" id="PTHR48228:SF2">
    <property type="entry name" value="E-CINNAMOYL-COA:R-PHENYLLACTATE COA TRANSFERASE LARGE SUBUNIT"/>
    <property type="match status" value="1"/>
</dbReference>
<dbReference type="InterPro" id="IPR050509">
    <property type="entry name" value="CoA-transferase_III"/>
</dbReference>
<sequence>MSGIRVVEVASWTYVPVAGAVLAEWGADVIKIEHPEMGDPQRGLAAMGLIPTGPGGVSHMVELPNRGKRSVGLDLKTEEGRALLLKMCENADVFLTNFRPAARAKLGIDVEHIRAVNPNIIYVRGSGHGQRGPESERGGYDGCTFWGRGGAADIVSDPEADYPVNQPGPAFGDVIGGLTIAGGISAALFHREKTGEPVIVDNSLLATAMWATGATSLAAGLFGFDRMPRGDRKQMPNPIVGMYRTSDRRFLSLVMLESDRYWGDLVTRMGHPELENDPRFVDAAARAANCEECITLLDQYFGEKTFAEWKEILAEAKGVWAPVQSPAELLEDPQAIANGYIREIEANSGTVFRIIASPLQFDETPPDLTRAPEHGEHTDEVLLELGYDMDQIMEMKIKGAIL</sequence>
<dbReference type="Pfam" id="PF02515">
    <property type="entry name" value="CoA_transf_3"/>
    <property type="match status" value="1"/>
</dbReference>
<dbReference type="Gene3D" id="3.30.1540.10">
    <property type="entry name" value="formyl-coa transferase, domain 3"/>
    <property type="match status" value="1"/>
</dbReference>
<dbReference type="SUPFAM" id="SSF89796">
    <property type="entry name" value="CoA-transferase family III (CaiB/BaiF)"/>
    <property type="match status" value="1"/>
</dbReference>
<dbReference type="GO" id="GO:0003824">
    <property type="term" value="F:catalytic activity"/>
    <property type="evidence" value="ECO:0007669"/>
    <property type="project" value="InterPro"/>
</dbReference>
<proteinExistence type="predicted"/>
<organism evidence="2">
    <name type="scientific">freshwater metagenome</name>
    <dbReference type="NCBI Taxonomy" id="449393"/>
    <lineage>
        <taxon>unclassified sequences</taxon>
        <taxon>metagenomes</taxon>
        <taxon>ecological metagenomes</taxon>
    </lineage>
</organism>
<gene>
    <name evidence="1" type="ORF">UFOPK3427_01304</name>
    <name evidence="2" type="ORF">UFOPK4112_00592</name>
</gene>
<dbReference type="InterPro" id="IPR023606">
    <property type="entry name" value="CoA-Trfase_III_dom_1_sf"/>
</dbReference>
<dbReference type="Gene3D" id="3.40.50.10540">
    <property type="entry name" value="Crotonobetainyl-coa:carnitine coa-transferase, domain 1"/>
    <property type="match status" value="1"/>
</dbReference>
<dbReference type="AlphaFoldDB" id="A0A6J7QDG3"/>
<accession>A0A6J7QDG3</accession>
<dbReference type="PANTHER" id="PTHR48228">
    <property type="entry name" value="SUCCINYL-COA--D-CITRAMALATE COA-TRANSFERASE"/>
    <property type="match status" value="1"/>
</dbReference>
<protein>
    <submittedName>
        <fullName evidence="2">Unannotated protein</fullName>
    </submittedName>
</protein>
<dbReference type="EMBL" id="CAFBLT010000001">
    <property type="protein sequence ID" value="CAB4878642.1"/>
    <property type="molecule type" value="Genomic_DNA"/>
</dbReference>
<dbReference type="InterPro" id="IPR044855">
    <property type="entry name" value="CoA-Trfase_III_dom3_sf"/>
</dbReference>